<dbReference type="SUPFAM" id="SSF50475">
    <property type="entry name" value="FMN-binding split barrel"/>
    <property type="match status" value="1"/>
</dbReference>
<proteinExistence type="predicted"/>
<dbReference type="Gene3D" id="2.30.110.10">
    <property type="entry name" value="Electron Transport, Fmn-binding Protein, Chain A"/>
    <property type="match status" value="1"/>
</dbReference>
<dbReference type="InterPro" id="IPR017927">
    <property type="entry name" value="FAD-bd_FR_type"/>
</dbReference>
<sequence>MVAGLAIDLEQRRRVKLFGTMVAGALSKRESCDVEDNAKSFGEAQLVVKIEESLGNCPKYLNRKHISTSIPEPRLISESTQLSEGAADLISKADLFFISSSNHDKDMDCNHRGGPPGFVRIASNDKDGAVLCWPEYSGNRLYQTLGNLQVSPRAGLLIPDFETGDVLYISGETRVLAGPDAAAVLPRSNLVVRLQIAACKFIHNGLPFRGKPLEESPYNPSIRFLPTERPTLGDSDIDRATDLTARLVSKEKLTPTISRYRYTLSSTLPRLVRPGQYVVLSFASELDMGYSHMRDDDPKSLNDDFIRTFTVSSLPSEATNGREFEITVRKVGSVTTWMEMQNPRAMVDIQVKGFEGNFSVEMEPANGIVPFLAGGIGVTPLLPFLKVMDLGRLRLLWALNIDDVPLARDSFERNPSLAEVTTLFISGGPVEKAGEVMQGLEGTHVEHRRITKGDVLDSNLRNVSKWYLCSGPRMRKDVLSWLDGKEVVWENFDY</sequence>
<dbReference type="SUPFAM" id="SSF63380">
    <property type="entry name" value="Riboflavin synthase domain-like"/>
    <property type="match status" value="1"/>
</dbReference>
<dbReference type="PANTHER" id="PTHR42815">
    <property type="entry name" value="FAD-BINDING, PUTATIVE (AFU_ORTHOLOGUE AFUA_6G07600)-RELATED"/>
    <property type="match status" value="1"/>
</dbReference>
<protein>
    <submittedName>
        <fullName evidence="2">Putative oxidoreductase fad nadbinding</fullName>
    </submittedName>
</protein>
<dbReference type="Gene3D" id="2.40.30.10">
    <property type="entry name" value="Translation factors"/>
    <property type="match status" value="1"/>
</dbReference>
<dbReference type="SUPFAM" id="SSF52343">
    <property type="entry name" value="Ferredoxin reductase-like, C-terminal NADP-linked domain"/>
    <property type="match status" value="1"/>
</dbReference>
<reference evidence="2 3" key="1">
    <citation type="submission" date="2015-05" db="EMBL/GenBank/DDBJ databases">
        <title>Distinctive expansion of gene families associated with plant cell wall degradation and secondary metabolism in the genomes of grapevine trunk pathogens.</title>
        <authorList>
            <person name="Lawrence D.P."/>
            <person name="Travadon R."/>
            <person name="Rolshausen P.E."/>
            <person name="Baumgartner K."/>
        </authorList>
    </citation>
    <scope>NUCLEOTIDE SEQUENCE [LARGE SCALE GENOMIC DNA]</scope>
    <source>
        <strain evidence="2">UCRPC4</strain>
    </source>
</reference>
<dbReference type="AlphaFoldDB" id="A0A0G2EQE8"/>
<dbReference type="InterPro" id="IPR012349">
    <property type="entry name" value="Split_barrel_FMN-bd"/>
</dbReference>
<dbReference type="InterPro" id="IPR017938">
    <property type="entry name" value="Riboflavin_synthase-like_b-brl"/>
</dbReference>
<feature type="domain" description="FAD-binding FR-type" evidence="1">
    <location>
        <begin position="240"/>
        <end position="361"/>
    </location>
</feature>
<evidence type="ECO:0000259" key="1">
    <source>
        <dbReference type="PROSITE" id="PS51384"/>
    </source>
</evidence>
<dbReference type="OrthoDB" id="436496at2759"/>
<keyword evidence="3" id="KW-1185">Reference proteome</keyword>
<name>A0A0G2EQE8_PHACM</name>
<dbReference type="InterPro" id="IPR039261">
    <property type="entry name" value="FNR_nucleotide-bd"/>
</dbReference>
<evidence type="ECO:0000313" key="3">
    <source>
        <dbReference type="Proteomes" id="UP000053317"/>
    </source>
</evidence>
<accession>A0A0G2EQE8</accession>
<dbReference type="PANTHER" id="PTHR42815:SF2">
    <property type="entry name" value="FAD-BINDING, PUTATIVE (AFU_ORTHOLOGUE AFUA_6G07600)-RELATED"/>
    <property type="match status" value="1"/>
</dbReference>
<comment type="caution">
    <text evidence="2">The sequence shown here is derived from an EMBL/GenBank/DDBJ whole genome shotgun (WGS) entry which is preliminary data.</text>
</comment>
<reference evidence="2 3" key="2">
    <citation type="submission" date="2015-05" db="EMBL/GenBank/DDBJ databases">
        <authorList>
            <person name="Morales-Cruz A."/>
            <person name="Amrine K.C."/>
            <person name="Cantu D."/>
        </authorList>
    </citation>
    <scope>NUCLEOTIDE SEQUENCE [LARGE SCALE GENOMIC DNA]</scope>
    <source>
        <strain evidence="2">UCRPC4</strain>
    </source>
</reference>
<dbReference type="EMBL" id="LCWF01000060">
    <property type="protein sequence ID" value="KKY24346.1"/>
    <property type="molecule type" value="Genomic_DNA"/>
</dbReference>
<evidence type="ECO:0000313" key="2">
    <source>
        <dbReference type="EMBL" id="KKY24346.1"/>
    </source>
</evidence>
<organism evidence="2 3">
    <name type="scientific">Phaeomoniella chlamydospora</name>
    <name type="common">Phaeoacremonium chlamydosporum</name>
    <dbReference type="NCBI Taxonomy" id="158046"/>
    <lineage>
        <taxon>Eukaryota</taxon>
        <taxon>Fungi</taxon>
        <taxon>Dikarya</taxon>
        <taxon>Ascomycota</taxon>
        <taxon>Pezizomycotina</taxon>
        <taxon>Eurotiomycetes</taxon>
        <taxon>Chaetothyriomycetidae</taxon>
        <taxon>Phaeomoniellales</taxon>
        <taxon>Phaeomoniellaceae</taxon>
        <taxon>Phaeomoniella</taxon>
    </lineage>
</organism>
<dbReference type="PROSITE" id="PS51384">
    <property type="entry name" value="FAD_FR"/>
    <property type="match status" value="1"/>
</dbReference>
<dbReference type="Proteomes" id="UP000053317">
    <property type="component" value="Unassembled WGS sequence"/>
</dbReference>
<gene>
    <name evidence="2" type="ORF">UCRPC4_g02456</name>
</gene>
<dbReference type="GO" id="GO:0016491">
    <property type="term" value="F:oxidoreductase activity"/>
    <property type="evidence" value="ECO:0007669"/>
    <property type="project" value="InterPro"/>
</dbReference>